<keyword evidence="5 6" id="KW-0560">Oxidoreductase</keyword>
<dbReference type="Pfam" id="PF02770">
    <property type="entry name" value="Acyl-CoA_dh_M"/>
    <property type="match status" value="1"/>
</dbReference>
<dbReference type="Proteomes" id="UP000769617">
    <property type="component" value="Unassembled WGS sequence"/>
</dbReference>
<dbReference type="Pfam" id="PF02771">
    <property type="entry name" value="Acyl-CoA_dh_N"/>
    <property type="match status" value="1"/>
</dbReference>
<dbReference type="RefSeq" id="WP_219792228.1">
    <property type="nucleotide sequence ID" value="NZ_JAHYCA010000004.1"/>
</dbReference>
<comment type="similarity">
    <text evidence="2 6">Belongs to the acyl-CoA dehydrogenase family.</text>
</comment>
<keyword evidence="4 6" id="KW-0274">FAD</keyword>
<name>A0ABS6ZS92_9GAMM</name>
<dbReference type="InterPro" id="IPR006091">
    <property type="entry name" value="Acyl-CoA_Oxase/DH_mid-dom"/>
</dbReference>
<proteinExistence type="inferred from homology"/>
<keyword evidence="3 6" id="KW-0285">Flavoprotein</keyword>
<comment type="cofactor">
    <cofactor evidence="1 6">
        <name>FAD</name>
        <dbReference type="ChEBI" id="CHEBI:57692"/>
    </cofactor>
</comment>
<feature type="domain" description="Acyl-CoA dehydrogenase/oxidase N-terminal" evidence="9">
    <location>
        <begin position="6"/>
        <end position="119"/>
    </location>
</feature>
<sequence>MDFSYSDEQRMLADTLERLIADQEGLPHVDQHDEKTSSRAPSSLWRTFAELGLLQLPFQEAVGGLGGDGIDAMIVMQSLGKGLIGEPYLDALLLPGTLLASLADEAQRERWLEPLLSGEHRLALAWQEAEARYDAHNIVTRAERRAEGWVLEGTKQVVLAAASAEALLVTARLASGRLGIFLVPIDSDGLTHRDYPTLDGREACDIEFSGVILPQDACLSDNAGEALDAALALGRSALCAEAVGAMEVACDQTLAFLKERRQFGQPLANFQVLQHRMVDMHLNLEQARSMAILAATSLERPAAERDYRVAAAKAYCGEAARFVAEQAIQLHGAMGMTDECSISHYAKRLVMFDHYLGDVDHHLEFVSERLTAA</sequence>
<dbReference type="SUPFAM" id="SSF47203">
    <property type="entry name" value="Acyl-CoA dehydrogenase C-terminal domain-like"/>
    <property type="match status" value="1"/>
</dbReference>
<reference evidence="10 11" key="1">
    <citation type="submission" date="2021-07" db="EMBL/GenBank/DDBJ databases">
        <authorList>
            <person name="So Y."/>
        </authorList>
    </citation>
    <scope>NUCLEOTIDE SEQUENCE [LARGE SCALE GENOMIC DNA]</scope>
    <source>
        <strain evidence="10 11">Y3S6</strain>
    </source>
</reference>
<dbReference type="CDD" id="cd00567">
    <property type="entry name" value="ACAD"/>
    <property type="match status" value="1"/>
</dbReference>
<organism evidence="10 11">
    <name type="scientific">Billgrantia antri</name>
    <dbReference type="NCBI Taxonomy" id="2846777"/>
    <lineage>
        <taxon>Bacteria</taxon>
        <taxon>Pseudomonadati</taxon>
        <taxon>Pseudomonadota</taxon>
        <taxon>Gammaproteobacteria</taxon>
        <taxon>Oceanospirillales</taxon>
        <taxon>Halomonadaceae</taxon>
        <taxon>Billgrantia</taxon>
    </lineage>
</organism>
<feature type="domain" description="Acyl-CoA oxidase/dehydrogenase middle" evidence="8">
    <location>
        <begin position="123"/>
        <end position="210"/>
    </location>
</feature>
<evidence type="ECO:0000259" key="7">
    <source>
        <dbReference type="Pfam" id="PF00441"/>
    </source>
</evidence>
<evidence type="ECO:0000256" key="2">
    <source>
        <dbReference type="ARBA" id="ARBA00009347"/>
    </source>
</evidence>
<dbReference type="SUPFAM" id="SSF56645">
    <property type="entry name" value="Acyl-CoA dehydrogenase NM domain-like"/>
    <property type="match status" value="1"/>
</dbReference>
<dbReference type="InterPro" id="IPR046373">
    <property type="entry name" value="Acyl-CoA_Oxase/DH_mid-dom_sf"/>
</dbReference>
<dbReference type="Pfam" id="PF00441">
    <property type="entry name" value="Acyl-CoA_dh_1"/>
    <property type="match status" value="1"/>
</dbReference>
<evidence type="ECO:0000256" key="6">
    <source>
        <dbReference type="RuleBase" id="RU362125"/>
    </source>
</evidence>
<dbReference type="InterPro" id="IPR037069">
    <property type="entry name" value="AcylCoA_DH/ox_N_sf"/>
</dbReference>
<evidence type="ECO:0000256" key="4">
    <source>
        <dbReference type="ARBA" id="ARBA00022827"/>
    </source>
</evidence>
<evidence type="ECO:0000256" key="3">
    <source>
        <dbReference type="ARBA" id="ARBA00022630"/>
    </source>
</evidence>
<dbReference type="EMBL" id="JAHYCA010000004">
    <property type="protein sequence ID" value="MBW6391774.1"/>
    <property type="molecule type" value="Genomic_DNA"/>
</dbReference>
<keyword evidence="11" id="KW-1185">Reference proteome</keyword>
<dbReference type="Gene3D" id="2.40.110.10">
    <property type="entry name" value="Butyryl-CoA Dehydrogenase, subunit A, domain 2"/>
    <property type="match status" value="1"/>
</dbReference>
<evidence type="ECO:0000256" key="1">
    <source>
        <dbReference type="ARBA" id="ARBA00001974"/>
    </source>
</evidence>
<dbReference type="InterPro" id="IPR036250">
    <property type="entry name" value="AcylCo_DH-like_C"/>
</dbReference>
<dbReference type="Gene3D" id="1.10.540.10">
    <property type="entry name" value="Acyl-CoA dehydrogenase/oxidase, N-terminal domain"/>
    <property type="match status" value="1"/>
</dbReference>
<evidence type="ECO:0000259" key="8">
    <source>
        <dbReference type="Pfam" id="PF02770"/>
    </source>
</evidence>
<evidence type="ECO:0000313" key="11">
    <source>
        <dbReference type="Proteomes" id="UP000769617"/>
    </source>
</evidence>
<dbReference type="Gene3D" id="1.20.140.10">
    <property type="entry name" value="Butyryl-CoA Dehydrogenase, subunit A, domain 3"/>
    <property type="match status" value="1"/>
</dbReference>
<accession>A0ABS6ZS92</accession>
<feature type="domain" description="Acyl-CoA dehydrogenase/oxidase C-terminal" evidence="7">
    <location>
        <begin position="229"/>
        <end position="370"/>
    </location>
</feature>
<gene>
    <name evidence="10" type="ORF">KPL81_11480</name>
</gene>
<protein>
    <submittedName>
        <fullName evidence="10">Acyl-CoA dehydrogenase</fullName>
    </submittedName>
</protein>
<dbReference type="InterPro" id="IPR013786">
    <property type="entry name" value="AcylCoA_DH/ox_N"/>
</dbReference>
<dbReference type="InterPro" id="IPR009075">
    <property type="entry name" value="AcylCo_DH/oxidase_C"/>
</dbReference>
<comment type="caution">
    <text evidence="10">The sequence shown here is derived from an EMBL/GenBank/DDBJ whole genome shotgun (WGS) entry which is preliminary data.</text>
</comment>
<dbReference type="PANTHER" id="PTHR43884">
    <property type="entry name" value="ACYL-COA DEHYDROGENASE"/>
    <property type="match status" value="1"/>
</dbReference>
<evidence type="ECO:0000259" key="9">
    <source>
        <dbReference type="Pfam" id="PF02771"/>
    </source>
</evidence>
<dbReference type="PANTHER" id="PTHR43884:SF20">
    <property type="entry name" value="ACYL-COA DEHYDROGENASE FADE28"/>
    <property type="match status" value="1"/>
</dbReference>
<evidence type="ECO:0000313" key="10">
    <source>
        <dbReference type="EMBL" id="MBW6391774.1"/>
    </source>
</evidence>
<dbReference type="InterPro" id="IPR009100">
    <property type="entry name" value="AcylCoA_DH/oxidase_NM_dom_sf"/>
</dbReference>
<evidence type="ECO:0000256" key="5">
    <source>
        <dbReference type="ARBA" id="ARBA00023002"/>
    </source>
</evidence>